<organism evidence="3 4">
    <name type="scientific">Ewingella americana (strain ATCC 33852 / DSM 4580 / CCUG 14506 / JCM 5911 / LMG 7869 / NCTC 12157 / CDC 1468-78)</name>
    <dbReference type="NCBI Taxonomy" id="910964"/>
    <lineage>
        <taxon>Bacteria</taxon>
        <taxon>Pseudomonadati</taxon>
        <taxon>Pseudomonadota</taxon>
        <taxon>Gammaproteobacteria</taxon>
        <taxon>Enterobacterales</taxon>
        <taxon>Yersiniaceae</taxon>
        <taxon>Ewingella</taxon>
    </lineage>
</organism>
<name>A0A085G942_EWIA3</name>
<dbReference type="NCBIfam" id="NF002978">
    <property type="entry name" value="PRK03673.1"/>
    <property type="match status" value="1"/>
</dbReference>
<dbReference type="SMART" id="SM00852">
    <property type="entry name" value="MoCF_biosynth"/>
    <property type="match status" value="1"/>
</dbReference>
<dbReference type="AlphaFoldDB" id="A0A085G942"/>
<dbReference type="InterPro" id="IPR001453">
    <property type="entry name" value="MoaB/Mog_dom"/>
</dbReference>
<keyword evidence="4" id="KW-1185">Reference proteome</keyword>
<dbReference type="PANTHER" id="PTHR13939:SF0">
    <property type="entry name" value="NMN AMIDOHYDROLASE-LIKE PROTEIN YFAY"/>
    <property type="match status" value="1"/>
</dbReference>
<dbReference type="SUPFAM" id="SSF142433">
    <property type="entry name" value="CinA-like"/>
    <property type="match status" value="1"/>
</dbReference>
<dbReference type="PANTHER" id="PTHR13939">
    <property type="entry name" value="NICOTINAMIDE-NUCLEOTIDE AMIDOHYDROLASE PNCC"/>
    <property type="match status" value="1"/>
</dbReference>
<dbReference type="RefSeq" id="WP_034791727.1">
    <property type="nucleotide sequence ID" value="NZ_JMPJ01000057.1"/>
</dbReference>
<dbReference type="PIRSF" id="PIRSF006728">
    <property type="entry name" value="CinA"/>
    <property type="match status" value="1"/>
</dbReference>
<dbReference type="InterPro" id="IPR036653">
    <property type="entry name" value="CinA-like_C"/>
</dbReference>
<dbReference type="HAMAP" id="MF_00226_B">
    <property type="entry name" value="CinA_B"/>
    <property type="match status" value="1"/>
</dbReference>
<proteinExistence type="inferred from homology"/>
<feature type="domain" description="MoaB/Mog" evidence="2">
    <location>
        <begin position="5"/>
        <end position="172"/>
    </location>
</feature>
<dbReference type="Pfam" id="PF00994">
    <property type="entry name" value="MoCF_biosynth"/>
    <property type="match status" value="1"/>
</dbReference>
<dbReference type="NCBIfam" id="TIGR00200">
    <property type="entry name" value="cinA_nterm"/>
    <property type="match status" value="1"/>
</dbReference>
<sequence length="401" mass="43523">MLRVEMLSTGEEVLHGQIVDTNAAWLANYLFEQGLPMTSRETVGDSLDELVSVLKERSHIADVLIVNGGLGPTSDDLSAQAAAIACGVELVEDADWIATMEAFFAQRGRPMAVSNRKQAQIPANAEVLDNPVGTACGFSLTLNRCQIFFTPGVPSEFKVMVEQQIVPRLHKKHPSLEAPLCLRLTTFGRGESDLANELDQMVLPAGVTLGYRSSSPIIELKVTGPRSQEVAMHKAFERVREVAGESTIFEGFGCLPARLAEHLLEQGLRLSVSESFTGGLLNWRLQSADVPLAAGELLPDDAEPSPEKSLESILARAQQLAEKNQVQLALAVGAMSGEELSLALHTPAGTSGLTIRYTASRHALALRQETIAMVAMDMLRRYLNGWDPVADYPWLERVAKA</sequence>
<evidence type="ECO:0000313" key="4">
    <source>
        <dbReference type="Proteomes" id="UP000028640"/>
    </source>
</evidence>
<accession>A0A085G942</accession>
<dbReference type="OrthoDB" id="9801454at2"/>
<dbReference type="GeneID" id="78380717"/>
<dbReference type="Gene3D" id="3.40.980.10">
    <property type="entry name" value="MoaB/Mog-like domain"/>
    <property type="match status" value="1"/>
</dbReference>
<dbReference type="Proteomes" id="UP000028640">
    <property type="component" value="Unassembled WGS sequence"/>
</dbReference>
<comment type="caution">
    <text evidence="3">The sequence shown here is derived from an EMBL/GenBank/DDBJ whole genome shotgun (WGS) entry which is preliminary data.</text>
</comment>
<comment type="similarity">
    <text evidence="1">Belongs to the CinA family.</text>
</comment>
<dbReference type="STRING" id="910964.GEAM_2381"/>
<dbReference type="InterPro" id="IPR036425">
    <property type="entry name" value="MoaB/Mog-like_dom_sf"/>
</dbReference>
<evidence type="ECO:0000259" key="2">
    <source>
        <dbReference type="SMART" id="SM00852"/>
    </source>
</evidence>
<dbReference type="CDD" id="cd00885">
    <property type="entry name" value="cinA"/>
    <property type="match status" value="1"/>
</dbReference>
<dbReference type="eggNOG" id="COG1058">
    <property type="taxonomic scope" value="Bacteria"/>
</dbReference>
<dbReference type="EMBL" id="JMPJ01000057">
    <property type="protein sequence ID" value="KFC80237.1"/>
    <property type="molecule type" value="Genomic_DNA"/>
</dbReference>
<evidence type="ECO:0000256" key="1">
    <source>
        <dbReference type="HAMAP-Rule" id="MF_00226"/>
    </source>
</evidence>
<dbReference type="SUPFAM" id="SSF53218">
    <property type="entry name" value="Molybdenum cofactor biosynthesis proteins"/>
    <property type="match status" value="1"/>
</dbReference>
<dbReference type="InterPro" id="IPR050101">
    <property type="entry name" value="CinA"/>
</dbReference>
<protein>
    <recommendedName>
        <fullName evidence="1">CinA-like protein</fullName>
    </recommendedName>
</protein>
<dbReference type="InterPro" id="IPR008135">
    <property type="entry name" value="Competence-induced_CinA"/>
</dbReference>
<gene>
    <name evidence="3" type="ORF">GEAM_2381</name>
</gene>
<evidence type="ECO:0000313" key="3">
    <source>
        <dbReference type="EMBL" id="KFC80237.1"/>
    </source>
</evidence>
<dbReference type="NCBIfam" id="TIGR00177">
    <property type="entry name" value="molyb_syn"/>
    <property type="match status" value="1"/>
</dbReference>
<reference evidence="3 4" key="1">
    <citation type="submission" date="2014-05" db="EMBL/GenBank/DDBJ databases">
        <title>ATOL: Assembling a taxonomically balanced genome-scale reconstruction of the evolutionary history of the Enterobacteriaceae.</title>
        <authorList>
            <person name="Plunkett G.III."/>
            <person name="Neeno-Eckwall E.C."/>
            <person name="Glasner J.D."/>
            <person name="Perna N.T."/>
        </authorList>
    </citation>
    <scope>NUCLEOTIDE SEQUENCE [LARGE SCALE GENOMIC DNA]</scope>
    <source>
        <strain evidence="3 4">ATCC 33852</strain>
    </source>
</reference>